<evidence type="ECO:0000256" key="4">
    <source>
        <dbReference type="ARBA" id="ARBA00022829"/>
    </source>
</evidence>
<keyword evidence="3" id="KW-0378">Hydrolase</keyword>
<evidence type="ECO:0000313" key="7">
    <source>
        <dbReference type="Proteomes" id="UP000789508"/>
    </source>
</evidence>
<dbReference type="PANTHER" id="PTHR12792">
    <property type="entry name" value="EXTRA SPINDLE POLES 1-RELATED"/>
    <property type="match status" value="1"/>
</dbReference>
<evidence type="ECO:0000313" key="6">
    <source>
        <dbReference type="EMBL" id="CAG8439582.1"/>
    </source>
</evidence>
<dbReference type="PANTHER" id="PTHR12792:SF0">
    <property type="entry name" value="SEPARIN"/>
    <property type="match status" value="1"/>
</dbReference>
<accession>A0A9N8V6A6</accession>
<evidence type="ECO:0000256" key="3">
    <source>
        <dbReference type="ARBA" id="ARBA00022801"/>
    </source>
</evidence>
<dbReference type="GO" id="GO:0072686">
    <property type="term" value="C:mitotic spindle"/>
    <property type="evidence" value="ECO:0007669"/>
    <property type="project" value="TreeGrafter"/>
</dbReference>
<name>A0A9N8V6A6_9GLOM</name>
<comment type="caution">
    <text evidence="6">The sequence shown here is derived from an EMBL/GenBank/DDBJ whole genome shotgun (WGS) entry which is preliminary data.</text>
</comment>
<proteinExistence type="predicted"/>
<dbReference type="Gene3D" id="1.25.40.10">
    <property type="entry name" value="Tetratricopeptide repeat domain"/>
    <property type="match status" value="1"/>
</dbReference>
<dbReference type="GO" id="GO:0044732">
    <property type="term" value="C:mitotic spindle pole body"/>
    <property type="evidence" value="ECO:0007669"/>
    <property type="project" value="TreeGrafter"/>
</dbReference>
<dbReference type="GO" id="GO:0051307">
    <property type="term" value="P:meiotic chromosome separation"/>
    <property type="evidence" value="ECO:0007669"/>
    <property type="project" value="TreeGrafter"/>
</dbReference>
<dbReference type="SUPFAM" id="SSF48452">
    <property type="entry name" value="TPR-like"/>
    <property type="match status" value="1"/>
</dbReference>
<keyword evidence="7" id="KW-1185">Reference proteome</keyword>
<feature type="domain" description="Peptidase C50" evidence="5">
    <location>
        <begin position="1743"/>
        <end position="1838"/>
    </location>
</feature>
<evidence type="ECO:0000256" key="1">
    <source>
        <dbReference type="ARBA" id="ARBA00000451"/>
    </source>
</evidence>
<dbReference type="PROSITE" id="PS51700">
    <property type="entry name" value="SEPARIN"/>
    <property type="match status" value="1"/>
</dbReference>
<dbReference type="OrthoDB" id="10255632at2759"/>
<dbReference type="InterPro" id="IPR005314">
    <property type="entry name" value="Peptidase_C50"/>
</dbReference>
<protein>
    <recommendedName>
        <fullName evidence="2">separase</fullName>
        <ecNumber evidence="2">3.4.22.49</ecNumber>
    </recommendedName>
</protein>
<dbReference type="InterPro" id="IPR011990">
    <property type="entry name" value="TPR-like_helical_dom_sf"/>
</dbReference>
<reference evidence="6" key="1">
    <citation type="submission" date="2021-06" db="EMBL/GenBank/DDBJ databases">
        <authorList>
            <person name="Kallberg Y."/>
            <person name="Tangrot J."/>
            <person name="Rosling A."/>
        </authorList>
    </citation>
    <scope>NUCLEOTIDE SEQUENCE</scope>
    <source>
        <strain evidence="6">FL130A</strain>
    </source>
</reference>
<dbReference type="InterPro" id="IPR030397">
    <property type="entry name" value="SEPARIN_core_dom"/>
</dbReference>
<dbReference type="GO" id="GO:0005737">
    <property type="term" value="C:cytoplasm"/>
    <property type="evidence" value="ECO:0007669"/>
    <property type="project" value="TreeGrafter"/>
</dbReference>
<dbReference type="Pfam" id="PF03568">
    <property type="entry name" value="Separin_C"/>
    <property type="match status" value="1"/>
</dbReference>
<gene>
    <name evidence="6" type="ORF">ALEPTO_LOCUS187</name>
</gene>
<dbReference type="EC" id="3.4.22.49" evidence="2"/>
<dbReference type="GO" id="GO:0006508">
    <property type="term" value="P:proteolysis"/>
    <property type="evidence" value="ECO:0007669"/>
    <property type="project" value="InterPro"/>
</dbReference>
<dbReference type="SMART" id="SM00028">
    <property type="entry name" value="TPR"/>
    <property type="match status" value="5"/>
</dbReference>
<dbReference type="GO" id="GO:0004197">
    <property type="term" value="F:cysteine-type endopeptidase activity"/>
    <property type="evidence" value="ECO:0007669"/>
    <property type="project" value="InterPro"/>
</dbReference>
<organism evidence="6 7">
    <name type="scientific">Ambispora leptoticha</name>
    <dbReference type="NCBI Taxonomy" id="144679"/>
    <lineage>
        <taxon>Eukaryota</taxon>
        <taxon>Fungi</taxon>
        <taxon>Fungi incertae sedis</taxon>
        <taxon>Mucoromycota</taxon>
        <taxon>Glomeromycotina</taxon>
        <taxon>Glomeromycetes</taxon>
        <taxon>Archaeosporales</taxon>
        <taxon>Ambisporaceae</taxon>
        <taxon>Ambispora</taxon>
    </lineage>
</organism>
<comment type="catalytic activity">
    <reaction evidence="1">
        <text>All bonds known to be hydrolyzed by this endopeptidase have arginine in P1 and an acidic residue in P4. P6 is often occupied by an acidic residue or by a hydroxy-amino-acid residue, the phosphorylation of which enhances cleavage.</text>
        <dbReference type="EC" id="3.4.22.49"/>
    </reaction>
</comment>
<dbReference type="Proteomes" id="UP000789508">
    <property type="component" value="Unassembled WGS sequence"/>
</dbReference>
<dbReference type="InterPro" id="IPR019734">
    <property type="entry name" value="TPR_rpt"/>
</dbReference>
<evidence type="ECO:0000256" key="2">
    <source>
        <dbReference type="ARBA" id="ARBA00012489"/>
    </source>
</evidence>
<dbReference type="GO" id="GO:0005634">
    <property type="term" value="C:nucleus"/>
    <property type="evidence" value="ECO:0007669"/>
    <property type="project" value="InterPro"/>
</dbReference>
<sequence length="1956" mass="225432">MKQTLIPTRKQVTRKTAKVQETMNAAKATINNSLRELGGPGAGGSTLINLSRTEQEKIQEIYNVTIEALKVLQDLGSKQIEKGNNFDIEKAYLNLMTKMIELELYDNALETAKILHRRLWRYCGQSSNSTITKTSGRKLLQQINVNQNEPSTSSELLTLYRELLCFPLDSKIDNPELIAVLLTSQINVLRCLVARDTKLILHLPIIFKARNSIFDWCERLRHLDVELAAKQYSALGRIIHRACHQIPSISGDNSLKFLQLRVFSMQAFIHTSLFVLDVFFEQAVRSGKHFEKACQSPPAMLYQHLSRAYEEIYELVRAAYHEKFSQCPRFFVWLDHYAYAAKKANGYKAAISVYRLASRHMDTIKYASFKINILYHAFESLLCDEGIDVCDYLDEVKEILFGLTKSLPSKSLDQEDFNNFSNLFKTSEIFRGSCIKILDLLHINENQVTATDAVANHSKNKKQLVFIKKEDKDRLYFSIYNMNHLATELLSFFCESHFNQYKEYFKASPNLLLHPDKLSLITIRIIELFIRTKLDVSRLNDDDDDTYPASITYIEKAIKIARNTSALELFQNACATLKEYLDFLSNNSSIDDDIKFEIGSKLSKRYEVLGSCHDCLCEYQNATRAFENSLRFIPKTEYLRFSKHFTTKPVFLASKEFTVIPQLIDRYVKSTYLNCPDTPFTPTHEIILSMVEDGIEIAGVMEYELHLMKRYHQKIDLTRTQMELSRDEGLLGLRQFYLASAYAWFSIVSQEFNQRFPEGFKIALALWKGILAHVVPYGNGIPTTKISMDQIMSMIDDVESFYYELQMLADFFGMSNQPINHILTIKLLLRLNNGIRDSSREPYSGKAGLAFSQAKAIIDSIRCTEEVKLTWMLSYSQYLCSIGNVKKSLQYFNNAKMLADSRLPKQKSLSRINLAKQRHREQLLLADAFFTRSIISMRTGLLEEAILDCRRLLHLLKRLITHINRDGGYIKQERVIEENPFLEDTSTTGSLSDQSKELCRLISFTAQRWQWHISKRLLDCYEYLGRLYIIRGSVKEADFFLQQGLKLAKLSNAFTAMSRSLLNLAEFNSRKHCWGECEEKLAQVLVYQNDGDTIQKDKAIAKLCYGDLRFRRQEYDTALQFYYTAENIITDIMKEEYISHLESIELSAMQTPRAKKLISIPPMTPRVKIVEQEVQFECFLLNHIKADLFRRAGHALSKKRNIEQALDMIENGKVINQSPLEKAEHYLVLGKIKIQHILYLLSQPAFSALKIICDSVLSLPRNRIIPARQNTEYLNNITLQIRQATEYLTKAYDHAFESGTTQTLSESAFGLVKANMIEVYSQNLNSAEQARVTRECAFYLEMTKGIAAKREMITVLSERLMPEYTFDDMKWPLMISSSKTTASNIEEQHVSVKASINDGDEDNMINFTKTLHELYKKETDMTSDQFQSEFVDILPPNWTVCTISIDVEGEDMYICRLQRSRPPFILRLPLKRQSNQEDCYEDDYVFSYEAALAEFNGIIEASNKTLQDSKSLQTQNEKMEWWKNREQLDHRLKELLTNIENCWFGGFKGILMTNDQDDDLEHAKKFKCKLENIVNKNLKNMLTKKNIKEHEGQLPLLNIDLELCQMLLRLGEDASYEDISDFLYFLLDAYNYNEIRIAYDEVDIDQLSIDLKTAINQFCFDASNTSYNNKNNGVADDHIILILDKSVQMFPWESLPCLRSKAVSRLPSLSFLRDRILMTQNRNQFRNKIIAKSKVWTDYTIDHRNAFYVLNPSQDFPNTQKQFQEFFERFETWDGVIGRAPMDYECKNGLKNHELYLYFDHGGGEQYIRSYQVRQLDYCAVTLLMGCSSGHLKPAGEFDPSGIALSYIMAGCPALVANLWDVTDGDLDRLSKSLFNNWFICPSQKVPHSQVNEPGSSTAVQTKQSVSLVDAVSLARENCRLKYLNGAATVVYGIPCYLNSSNSSHHYLLDISKIHG</sequence>
<dbReference type="EMBL" id="CAJVPS010000008">
    <property type="protein sequence ID" value="CAG8439582.1"/>
    <property type="molecule type" value="Genomic_DNA"/>
</dbReference>
<evidence type="ECO:0000259" key="5">
    <source>
        <dbReference type="PROSITE" id="PS51700"/>
    </source>
</evidence>
<keyword evidence="4" id="KW-0159">Chromosome partition</keyword>